<dbReference type="AlphaFoldDB" id="A0A4Z2BWV9"/>
<dbReference type="Pfam" id="PF00106">
    <property type="entry name" value="adh_short"/>
    <property type="match status" value="1"/>
</dbReference>
<dbReference type="InterPro" id="IPR002347">
    <property type="entry name" value="SDR_fam"/>
</dbReference>
<dbReference type="EMBL" id="SWLE01000009">
    <property type="protein sequence ID" value="TNM96218.1"/>
    <property type="molecule type" value="Genomic_DNA"/>
</dbReference>
<evidence type="ECO:0000256" key="2">
    <source>
        <dbReference type="ARBA" id="ARBA00023002"/>
    </source>
</evidence>
<reference evidence="4 5" key="1">
    <citation type="submission" date="2019-04" db="EMBL/GenBank/DDBJ databases">
        <title>The sequence and de novo assembly of Takifugu bimaculatus genome using PacBio and Hi-C technologies.</title>
        <authorList>
            <person name="Xu P."/>
            <person name="Liu B."/>
            <person name="Zhou Z."/>
        </authorList>
    </citation>
    <scope>NUCLEOTIDE SEQUENCE [LARGE SCALE GENOMIC DNA]</scope>
    <source>
        <strain evidence="4">TB-2018</strain>
        <tissue evidence="4">Muscle</tissue>
    </source>
</reference>
<dbReference type="InterPro" id="IPR036291">
    <property type="entry name" value="NAD(P)-bd_dom_sf"/>
</dbReference>
<comment type="similarity">
    <text evidence="1 3">Belongs to the short-chain dehydrogenases/reductases (SDR) family.</text>
</comment>
<evidence type="ECO:0000313" key="4">
    <source>
        <dbReference type="EMBL" id="TNM96218.1"/>
    </source>
</evidence>
<evidence type="ECO:0000256" key="3">
    <source>
        <dbReference type="RuleBase" id="RU000363"/>
    </source>
</evidence>
<dbReference type="SUPFAM" id="SSF51735">
    <property type="entry name" value="NAD(P)-binding Rossmann-fold domains"/>
    <property type="match status" value="1"/>
</dbReference>
<protein>
    <submittedName>
        <fullName evidence="4">Uncharacterized protein</fullName>
    </submittedName>
</protein>
<dbReference type="Proteomes" id="UP000516260">
    <property type="component" value="Chromosome 17"/>
</dbReference>
<dbReference type="PRINTS" id="PR00080">
    <property type="entry name" value="SDRFAMILY"/>
</dbReference>
<accession>A0A4Z2BWV9</accession>
<keyword evidence="2" id="KW-0560">Oxidoreductase</keyword>
<dbReference type="PRINTS" id="PR00081">
    <property type="entry name" value="GDHRDH"/>
</dbReference>
<dbReference type="PANTHER" id="PTHR43157">
    <property type="entry name" value="PHOSPHATIDYLINOSITOL-GLYCAN BIOSYNTHESIS CLASS F PROTEIN-RELATED"/>
    <property type="match status" value="1"/>
</dbReference>
<evidence type="ECO:0000313" key="5">
    <source>
        <dbReference type="Proteomes" id="UP000516260"/>
    </source>
</evidence>
<proteinExistence type="inferred from homology"/>
<evidence type="ECO:0000256" key="1">
    <source>
        <dbReference type="ARBA" id="ARBA00006484"/>
    </source>
</evidence>
<organism evidence="4 5">
    <name type="scientific">Takifugu bimaculatus</name>
    <dbReference type="NCBI Taxonomy" id="433685"/>
    <lineage>
        <taxon>Eukaryota</taxon>
        <taxon>Metazoa</taxon>
        <taxon>Chordata</taxon>
        <taxon>Craniata</taxon>
        <taxon>Vertebrata</taxon>
        <taxon>Euteleostomi</taxon>
        <taxon>Actinopterygii</taxon>
        <taxon>Neopterygii</taxon>
        <taxon>Teleostei</taxon>
        <taxon>Neoteleostei</taxon>
        <taxon>Acanthomorphata</taxon>
        <taxon>Eupercaria</taxon>
        <taxon>Tetraodontiformes</taxon>
        <taxon>Tetradontoidea</taxon>
        <taxon>Tetraodontidae</taxon>
        <taxon>Takifugu</taxon>
    </lineage>
</organism>
<dbReference type="PANTHER" id="PTHR43157:SF54">
    <property type="entry name" value="RETINOL DEHYDROGENASE 12-LIKE ISOFORM X1-RELATED"/>
    <property type="match status" value="1"/>
</dbReference>
<dbReference type="GO" id="GO:0016491">
    <property type="term" value="F:oxidoreductase activity"/>
    <property type="evidence" value="ECO:0007669"/>
    <property type="project" value="UniProtKB-KW"/>
</dbReference>
<keyword evidence="5" id="KW-1185">Reference proteome</keyword>
<comment type="caution">
    <text evidence="4">The sequence shown here is derived from an EMBL/GenBank/DDBJ whole genome shotgun (WGS) entry which is preliminary data.</text>
</comment>
<dbReference type="Gene3D" id="3.40.50.720">
    <property type="entry name" value="NAD(P)-binding Rossmann-like Domain"/>
    <property type="match status" value="1"/>
</dbReference>
<gene>
    <name evidence="4" type="ORF">fugu_015879</name>
</gene>
<sequence length="298" mass="32724">MQAIRSLFFKNWSSDVRLDGKTAIVTGGNAGIGKETVKDLASRGARVVLACRDMAKGEQAARDIMREVRGAKVVARLLDLADTKSICQFAENIYNTEKSLHFLINNAGVAFCPYSTTADGYETQFGVNHLGHFFLTYLLLDLLKHSAPSRVINLSSTAHNIGKIQFDDLNGENNYHPIKAYAQSKLANVLFTRELAKRTEALGVSTYSVDPGMVDTGITRHLMRPLVSFVKTFGFLIRTPAEGAYTTIYCVVTPEDQMHNGGYYSNCAAAQSSIAGQDDGTALKLWAASCHMLGIRWR</sequence>
<name>A0A4Z2BWV9_9TELE</name>